<dbReference type="InterPro" id="IPR036890">
    <property type="entry name" value="HATPase_C_sf"/>
</dbReference>
<protein>
    <recommendedName>
        <fullName evidence="2">Histidine kinase/HSP90-like ATPase domain-containing protein</fullName>
    </recommendedName>
</protein>
<feature type="transmembrane region" description="Helical" evidence="1">
    <location>
        <begin position="31"/>
        <end position="53"/>
    </location>
</feature>
<dbReference type="PANTHER" id="PTHR34220:SF9">
    <property type="entry name" value="SIGNAL TRANSDUCTION HISTIDINE KINASE INTERNAL REGION DOMAIN-CONTAINING PROTEIN"/>
    <property type="match status" value="1"/>
</dbReference>
<evidence type="ECO:0000256" key="1">
    <source>
        <dbReference type="SAM" id="Phobius"/>
    </source>
</evidence>
<dbReference type="InterPro" id="IPR010559">
    <property type="entry name" value="Sig_transdc_His_kin_internal"/>
</dbReference>
<feature type="domain" description="Histidine kinase/HSP90-like ATPase" evidence="2">
    <location>
        <begin position="336"/>
        <end position="432"/>
    </location>
</feature>
<keyword evidence="1" id="KW-1133">Transmembrane helix</keyword>
<reference evidence="3 4" key="1">
    <citation type="submission" date="2024-06" db="EMBL/GenBank/DDBJ databases">
        <title>Sorghum-associated microbial communities from plants grown in Nebraska, USA.</title>
        <authorList>
            <person name="Schachtman D."/>
        </authorList>
    </citation>
    <scope>NUCLEOTIDE SEQUENCE [LARGE SCALE GENOMIC DNA]</scope>
    <source>
        <strain evidence="3 4">1757</strain>
    </source>
</reference>
<gene>
    <name evidence="3" type="ORF">ABIE04_003392</name>
</gene>
<keyword evidence="1" id="KW-0472">Membrane</keyword>
<dbReference type="SMART" id="SM00387">
    <property type="entry name" value="HATPase_c"/>
    <property type="match status" value="1"/>
</dbReference>
<dbReference type="PANTHER" id="PTHR34220">
    <property type="entry name" value="SENSOR HISTIDINE KINASE YPDA"/>
    <property type="match status" value="1"/>
</dbReference>
<proteinExistence type="predicted"/>
<keyword evidence="1" id="KW-0812">Transmembrane</keyword>
<dbReference type="SUPFAM" id="SSF55874">
    <property type="entry name" value="ATPase domain of HSP90 chaperone/DNA topoisomerase II/histidine kinase"/>
    <property type="match status" value="1"/>
</dbReference>
<sequence>MPGDFRFRADYSRQHFPNSVTRTVIKRLFSVARLVLAWYLLFLALYAVADWFWSPLGDAVTLVGLVTIVFVVIRAYSHLGRVQLIDGKLSAAAALTNRQIRQIEVPFEADEAFDLLDAAIRELPGVDAIDSVRSHLQIRASTRYLDPYGIKLLGRYNPLSWVVSQHNRILASVVRGDGTSRLVLICEPAFAPWSNWLQVDDGINLQNAEAITRTIALQLSQRRRSEQTAATQTVTEKELAIARLSLLQAQVEPHFLYNTLASAQYLTRTDPASADAMLGHLIEYLRHSLPRTDRALSTLGVELERSRAYLEILKIRMGSRLNLQLDVPDELLPTPLPPMMLQTLVENAIKHGLEPRPGDGTIWIFGRRNDRQVAVTVADDGLGFSGAADGSGIGLKNVRERLRLVYGAAATLTLAANFPSGAAATISVPATFAQDAPHV</sequence>
<feature type="transmembrane region" description="Helical" evidence="1">
    <location>
        <begin position="59"/>
        <end position="76"/>
    </location>
</feature>
<dbReference type="InterPro" id="IPR050640">
    <property type="entry name" value="Bact_2-comp_sensor_kinase"/>
</dbReference>
<dbReference type="Pfam" id="PF06580">
    <property type="entry name" value="His_kinase"/>
    <property type="match status" value="1"/>
</dbReference>
<dbReference type="InterPro" id="IPR003594">
    <property type="entry name" value="HATPase_dom"/>
</dbReference>
<comment type="caution">
    <text evidence="3">The sequence shown here is derived from an EMBL/GenBank/DDBJ whole genome shotgun (WGS) entry which is preliminary data.</text>
</comment>
<evidence type="ECO:0000259" key="2">
    <source>
        <dbReference type="SMART" id="SM00387"/>
    </source>
</evidence>
<evidence type="ECO:0000313" key="4">
    <source>
        <dbReference type="Proteomes" id="UP001549251"/>
    </source>
</evidence>
<dbReference type="Proteomes" id="UP001549251">
    <property type="component" value="Unassembled WGS sequence"/>
</dbReference>
<keyword evidence="4" id="KW-1185">Reference proteome</keyword>
<dbReference type="Gene3D" id="3.30.565.10">
    <property type="entry name" value="Histidine kinase-like ATPase, C-terminal domain"/>
    <property type="match status" value="1"/>
</dbReference>
<organism evidence="3 4">
    <name type="scientific">Rhodanobacter soli</name>
    <dbReference type="NCBI Taxonomy" id="590609"/>
    <lineage>
        <taxon>Bacteria</taxon>
        <taxon>Pseudomonadati</taxon>
        <taxon>Pseudomonadota</taxon>
        <taxon>Gammaproteobacteria</taxon>
        <taxon>Lysobacterales</taxon>
        <taxon>Rhodanobacteraceae</taxon>
        <taxon>Rhodanobacter</taxon>
    </lineage>
</organism>
<dbReference type="EMBL" id="JBEPSD010000004">
    <property type="protein sequence ID" value="MET4571010.1"/>
    <property type="molecule type" value="Genomic_DNA"/>
</dbReference>
<evidence type="ECO:0000313" key="3">
    <source>
        <dbReference type="EMBL" id="MET4571010.1"/>
    </source>
</evidence>
<dbReference type="Pfam" id="PF02518">
    <property type="entry name" value="HATPase_c"/>
    <property type="match status" value="1"/>
</dbReference>
<name>A0ABV2Q210_9GAMM</name>
<accession>A0ABV2Q210</accession>